<dbReference type="Gene3D" id="2.70.98.50">
    <property type="entry name" value="putative glycoside hydrolase family protein from bacillus halodurans"/>
    <property type="match status" value="1"/>
</dbReference>
<sequence>MKRLLIAPLCLVACVAFAEPRVYELWESNPAPVGPVETEPRKNGTFPYDQAWEYWSYPIGNGYMGANVFGYTDVERVQLTEKTLFNSGLYGLGGLTSFAEIKLRFGHDAVKNYRRSLNLNEGIAVVTYEVDGVTYTREYFISYPDQVLVMRISADQPASVSFTLAPEIPYLSSLREQDKRTGSVVAKDNRIILSGSLPNENNNYEAQFRVLHEGGQLKAGADTITVSKVDRATVVIAAGTNYELSSDVFLLPPNEKLDPAKFPHDRLNAILDAAVAKGPDALKQRHLDDHGELFGRVALKFDSEVSPLPTHQLLEEYKNGKTDIYLEELMFHYGRYLLIASSRENTLPAGLQGSWSNYEITPWTGGYWHNVNVQMNYWGACAVNLAETFEAYINYFKAYHPEAQKKAAEFLTEHHPDRVSEEPGGNGWTIGTGATPYKINKPGGHSGPGTGGFTTKLLMDYYDYTLNREYLEEVAYPALLGMSRLFSKTLIEEGDHLLVQPSASPENPVTLEQIEGHPGRLDAKGRHWITVGTTFDQGFVWENHNDVLKVADLLGKNDPYLNQVRAELPRLDPIIIGESGQIKEWRQETTYGSIGERHHRHISHLCSLYPGILINSSNPEWMDAASNTLDLRGDLTTGWAMAHRMNCRARLKEGDKAHQVYSLFIAEKTVPNLWTLHPPFQIDGNFGVMAGVSEMLLQSHEAAIELLPALPAAWSKGAFDGLVARGNFVVSAEWSDNKLIGAGVTARSGGLCRLKITSAKDARVVDASGNKISARVVGDDVMEFNTVAGQKVGIQFGK</sequence>
<feature type="chain" id="PRO_5025667937" description="Glycosyl hydrolase family 95 N-terminal domain-containing protein" evidence="1">
    <location>
        <begin position="19"/>
        <end position="798"/>
    </location>
</feature>
<dbReference type="InterPro" id="IPR049053">
    <property type="entry name" value="AFCA-like_C"/>
</dbReference>
<protein>
    <recommendedName>
        <fullName evidence="7">Glycosyl hydrolase family 95 N-terminal domain-containing protein</fullName>
    </recommendedName>
</protein>
<dbReference type="PANTHER" id="PTHR31084">
    <property type="entry name" value="ALPHA-L-FUCOSIDASE 2"/>
    <property type="match status" value="1"/>
</dbReference>
<dbReference type="EMBL" id="CAAHFG010000002">
    <property type="protein sequence ID" value="VGO15309.1"/>
    <property type="molecule type" value="Genomic_DNA"/>
</dbReference>
<dbReference type="Pfam" id="PF21307">
    <property type="entry name" value="Glyco_hydro_95_C"/>
    <property type="match status" value="1"/>
</dbReference>
<dbReference type="PIRSF" id="PIRSF007663">
    <property type="entry name" value="UCP007663"/>
    <property type="match status" value="1"/>
</dbReference>
<dbReference type="InterPro" id="IPR016518">
    <property type="entry name" value="Alpha-L-fucosidase"/>
</dbReference>
<dbReference type="InterPro" id="IPR008928">
    <property type="entry name" value="6-hairpin_glycosidase_sf"/>
</dbReference>
<organism evidence="5 6">
    <name type="scientific">Pontiella desulfatans</name>
    <dbReference type="NCBI Taxonomy" id="2750659"/>
    <lineage>
        <taxon>Bacteria</taxon>
        <taxon>Pseudomonadati</taxon>
        <taxon>Kiritimatiellota</taxon>
        <taxon>Kiritimatiellia</taxon>
        <taxon>Kiritimatiellales</taxon>
        <taxon>Pontiellaceae</taxon>
        <taxon>Pontiella</taxon>
    </lineage>
</organism>
<dbReference type="InterPro" id="IPR054363">
    <property type="entry name" value="GH95_cat"/>
</dbReference>
<proteinExistence type="predicted"/>
<dbReference type="Pfam" id="PF22124">
    <property type="entry name" value="Glyco_hydro_95_cat"/>
    <property type="match status" value="1"/>
</dbReference>
<evidence type="ECO:0000313" key="6">
    <source>
        <dbReference type="Proteomes" id="UP000366872"/>
    </source>
</evidence>
<reference evidence="5 6" key="1">
    <citation type="submission" date="2019-04" db="EMBL/GenBank/DDBJ databases">
        <authorList>
            <person name="Van Vliet M D."/>
        </authorList>
    </citation>
    <scope>NUCLEOTIDE SEQUENCE [LARGE SCALE GENOMIC DNA]</scope>
    <source>
        <strain evidence="5 6">F1</strain>
    </source>
</reference>
<dbReference type="RefSeq" id="WP_136080887.1">
    <property type="nucleotide sequence ID" value="NZ_CAAHFG010000002.1"/>
</dbReference>
<evidence type="ECO:0000313" key="5">
    <source>
        <dbReference type="EMBL" id="VGO15309.1"/>
    </source>
</evidence>
<evidence type="ECO:0000259" key="3">
    <source>
        <dbReference type="Pfam" id="PF21307"/>
    </source>
</evidence>
<feature type="domain" description="Alpha fucosidase A-like C-terminal" evidence="3">
    <location>
        <begin position="698"/>
        <end position="791"/>
    </location>
</feature>
<dbReference type="InterPro" id="IPR012341">
    <property type="entry name" value="6hp_glycosidase-like_sf"/>
</dbReference>
<accession>A0A6C2U635</accession>
<evidence type="ECO:0000259" key="4">
    <source>
        <dbReference type="Pfam" id="PF22124"/>
    </source>
</evidence>
<name>A0A6C2U635_PONDE</name>
<dbReference type="GO" id="GO:0005975">
    <property type="term" value="P:carbohydrate metabolic process"/>
    <property type="evidence" value="ECO:0007669"/>
    <property type="project" value="InterPro"/>
</dbReference>
<dbReference type="PANTHER" id="PTHR31084:SF19">
    <property type="entry name" value="GLYCOSYL HYDROLASE FAMILY 95 N-TERMINAL DOMAIN-CONTAINING PROTEIN"/>
    <property type="match status" value="1"/>
</dbReference>
<dbReference type="Pfam" id="PF14498">
    <property type="entry name" value="Glyco_hyd_65N_2"/>
    <property type="match status" value="1"/>
</dbReference>
<keyword evidence="1" id="KW-0732">Signal</keyword>
<dbReference type="GO" id="GO:0004560">
    <property type="term" value="F:alpha-L-fucosidase activity"/>
    <property type="evidence" value="ECO:0007669"/>
    <property type="project" value="InterPro"/>
</dbReference>
<feature type="signal peptide" evidence="1">
    <location>
        <begin position="1"/>
        <end position="18"/>
    </location>
</feature>
<dbReference type="Proteomes" id="UP000366872">
    <property type="component" value="Unassembled WGS sequence"/>
</dbReference>
<feature type="domain" description="Glycosyl hydrolase family 95 N-terminal" evidence="2">
    <location>
        <begin position="98"/>
        <end position="243"/>
    </location>
</feature>
<evidence type="ECO:0008006" key="7">
    <source>
        <dbReference type="Google" id="ProtNLM"/>
    </source>
</evidence>
<dbReference type="SUPFAM" id="SSF48208">
    <property type="entry name" value="Six-hairpin glycosidases"/>
    <property type="match status" value="1"/>
</dbReference>
<dbReference type="Gene3D" id="1.50.10.10">
    <property type="match status" value="1"/>
</dbReference>
<evidence type="ECO:0000256" key="1">
    <source>
        <dbReference type="SAM" id="SignalP"/>
    </source>
</evidence>
<keyword evidence="6" id="KW-1185">Reference proteome</keyword>
<feature type="domain" description="Glycosyl hydrolase family 95 catalytic" evidence="4">
    <location>
        <begin position="280"/>
        <end position="696"/>
    </location>
</feature>
<evidence type="ECO:0000259" key="2">
    <source>
        <dbReference type="Pfam" id="PF14498"/>
    </source>
</evidence>
<dbReference type="AlphaFoldDB" id="A0A6C2U635"/>
<gene>
    <name evidence="5" type="ORF">PDESU_03891</name>
</gene>
<dbReference type="InterPro" id="IPR027414">
    <property type="entry name" value="GH95_N_dom"/>
</dbReference>